<proteinExistence type="predicted"/>
<gene>
    <name evidence="1" type="ORF">FPSE_03346</name>
</gene>
<accession>K3VNM8</accession>
<dbReference type="KEGG" id="fpu:FPSE_03346"/>
<evidence type="ECO:0000313" key="1">
    <source>
        <dbReference type="EMBL" id="EKJ76504.1"/>
    </source>
</evidence>
<name>K3VNM8_FUSPC</name>
<keyword evidence="2" id="KW-1185">Reference proteome</keyword>
<dbReference type="HOGENOM" id="CLU_3224664_0_0_1"/>
<dbReference type="Proteomes" id="UP000007978">
    <property type="component" value="Chromosome 4"/>
</dbReference>
<dbReference type="GeneID" id="20361965"/>
<dbReference type="RefSeq" id="XP_009254740.1">
    <property type="nucleotide sequence ID" value="XM_009256465.1"/>
</dbReference>
<evidence type="ECO:0000313" key="2">
    <source>
        <dbReference type="Proteomes" id="UP000007978"/>
    </source>
</evidence>
<dbReference type="AlphaFoldDB" id="K3VNM8"/>
<organism evidence="1 2">
    <name type="scientific">Fusarium pseudograminearum (strain CS3096)</name>
    <name type="common">Wheat and barley crown-rot fungus</name>
    <dbReference type="NCBI Taxonomy" id="1028729"/>
    <lineage>
        <taxon>Eukaryota</taxon>
        <taxon>Fungi</taxon>
        <taxon>Dikarya</taxon>
        <taxon>Ascomycota</taxon>
        <taxon>Pezizomycotina</taxon>
        <taxon>Sordariomycetes</taxon>
        <taxon>Hypocreomycetidae</taxon>
        <taxon>Hypocreales</taxon>
        <taxon>Nectriaceae</taxon>
        <taxon>Fusarium</taxon>
    </lineage>
</organism>
<reference evidence="1 2" key="1">
    <citation type="journal article" date="2012" name="PLoS Pathog.">
        <title>Comparative pathogenomics reveals horizontally acquired novel virulence genes in fungi infecting cereal hosts.</title>
        <authorList>
            <person name="Gardiner D.M."/>
            <person name="McDonald M.C."/>
            <person name="Covarelli L."/>
            <person name="Solomon P.S."/>
            <person name="Rusu A.G."/>
            <person name="Marshall M."/>
            <person name="Kazan K."/>
            <person name="Chakraborty S."/>
            <person name="McDonald B.A."/>
            <person name="Manners J.M."/>
        </authorList>
    </citation>
    <scope>NUCLEOTIDE SEQUENCE [LARGE SCALE GENOMIC DNA]</scope>
    <source>
        <strain evidence="1 2">CS3096</strain>
    </source>
</reference>
<sequence>MTDADLSNGPFPFILLQLHHDEMWKYWICQSWFRYNKIDIPITK</sequence>
<protein>
    <submittedName>
        <fullName evidence="1">Uncharacterized protein</fullName>
    </submittedName>
</protein>
<dbReference type="EMBL" id="AFNW01000071">
    <property type="protein sequence ID" value="EKJ76504.1"/>
    <property type="molecule type" value="Genomic_DNA"/>
</dbReference>
<comment type="caution">
    <text evidence="1">The sequence shown here is derived from an EMBL/GenBank/DDBJ whole genome shotgun (WGS) entry which is preliminary data.</text>
</comment>